<dbReference type="Proteomes" id="UP000502065">
    <property type="component" value="Chromosome"/>
</dbReference>
<evidence type="ECO:0000259" key="4">
    <source>
        <dbReference type="SMART" id="SM00646"/>
    </source>
</evidence>
<dbReference type="CDD" id="cd02696">
    <property type="entry name" value="MurNAc-LAA"/>
    <property type="match status" value="1"/>
</dbReference>
<dbReference type="AlphaFoldDB" id="A0AAE7E1R7"/>
<dbReference type="Pfam" id="PF01520">
    <property type="entry name" value="Amidase_3"/>
    <property type="match status" value="1"/>
</dbReference>
<organism evidence="5 6">
    <name type="scientific">Arcobacter aquimarinus</name>
    <dbReference type="NCBI Taxonomy" id="1315211"/>
    <lineage>
        <taxon>Bacteria</taxon>
        <taxon>Pseudomonadati</taxon>
        <taxon>Campylobacterota</taxon>
        <taxon>Epsilonproteobacteria</taxon>
        <taxon>Campylobacterales</taxon>
        <taxon>Arcobacteraceae</taxon>
        <taxon>Arcobacter</taxon>
    </lineage>
</organism>
<dbReference type="GO" id="GO:0009253">
    <property type="term" value="P:peptidoglycan catabolic process"/>
    <property type="evidence" value="ECO:0007669"/>
    <property type="project" value="InterPro"/>
</dbReference>
<keyword evidence="3" id="KW-0378">Hydrolase</keyword>
<dbReference type="GO" id="GO:0030288">
    <property type="term" value="C:outer membrane-bounded periplasmic space"/>
    <property type="evidence" value="ECO:0007669"/>
    <property type="project" value="TreeGrafter"/>
</dbReference>
<dbReference type="EC" id="3.5.1.28" evidence="2"/>
<name>A0AAE7E1R7_9BACT</name>
<dbReference type="PANTHER" id="PTHR30404:SF0">
    <property type="entry name" value="N-ACETYLMURAMOYL-L-ALANINE AMIDASE AMIC"/>
    <property type="match status" value="1"/>
</dbReference>
<dbReference type="RefSeq" id="WP_171920690.1">
    <property type="nucleotide sequence ID" value="NZ_CP030944.1"/>
</dbReference>
<dbReference type="InterPro" id="IPR050695">
    <property type="entry name" value="N-acetylmuramoyl_amidase_3"/>
</dbReference>
<dbReference type="SMART" id="SM00646">
    <property type="entry name" value="Ami_3"/>
    <property type="match status" value="1"/>
</dbReference>
<evidence type="ECO:0000313" key="6">
    <source>
        <dbReference type="Proteomes" id="UP000502065"/>
    </source>
</evidence>
<evidence type="ECO:0000256" key="2">
    <source>
        <dbReference type="ARBA" id="ARBA00011901"/>
    </source>
</evidence>
<keyword evidence="6" id="KW-1185">Reference proteome</keyword>
<protein>
    <recommendedName>
        <fullName evidence="2">N-acetylmuramoyl-L-alanine amidase</fullName>
        <ecNumber evidence="2">3.5.1.28</ecNumber>
    </recommendedName>
</protein>
<gene>
    <name evidence="5" type="ORF">AAQM_1450</name>
</gene>
<dbReference type="PANTHER" id="PTHR30404">
    <property type="entry name" value="N-ACETYLMURAMOYL-L-ALANINE AMIDASE"/>
    <property type="match status" value="1"/>
</dbReference>
<dbReference type="Gene3D" id="3.40.630.40">
    <property type="entry name" value="Zn-dependent exopeptidases"/>
    <property type="match status" value="1"/>
</dbReference>
<accession>A0AAE7E1R7</accession>
<dbReference type="KEGG" id="aaqi:AAQM_1450"/>
<dbReference type="EMBL" id="CP030944">
    <property type="protein sequence ID" value="QKE26197.1"/>
    <property type="molecule type" value="Genomic_DNA"/>
</dbReference>
<sequence length="188" mass="21296">MKVAVVIGHQERSKGAMNSTYGTTEFEFNQKLAHDIEHNFGNLFNFDQHEIVVMYRKTTLQNLPNEVNAQKPDLVIELHCNAFNKQANGCETLYYHKSIKGKAIATIFQKNILAVLKNKDRGIKPKTAEDRGGYMLRYTNAPCIITEPFFIDNDDELINGELCFNQGSLTAGFCEAIAESLEYLKALR</sequence>
<reference evidence="5 6" key="1">
    <citation type="submission" date="2018-07" db="EMBL/GenBank/DDBJ databases">
        <title>Identification of phenol metabolism pathways in Arcobacter.</title>
        <authorList>
            <person name="Miller W.G."/>
            <person name="Yee E."/>
            <person name="Bono J.L."/>
        </authorList>
    </citation>
    <scope>NUCLEOTIDE SEQUENCE [LARGE SCALE GENOMIC DNA]</scope>
    <source>
        <strain evidence="5 6">W63</strain>
    </source>
</reference>
<dbReference type="InterPro" id="IPR002508">
    <property type="entry name" value="MurNAc-LAA_cat"/>
</dbReference>
<feature type="domain" description="MurNAc-LAA" evidence="4">
    <location>
        <begin position="64"/>
        <end position="182"/>
    </location>
</feature>
<evidence type="ECO:0000256" key="1">
    <source>
        <dbReference type="ARBA" id="ARBA00001561"/>
    </source>
</evidence>
<dbReference type="SUPFAM" id="SSF53187">
    <property type="entry name" value="Zn-dependent exopeptidases"/>
    <property type="match status" value="1"/>
</dbReference>
<evidence type="ECO:0000313" key="5">
    <source>
        <dbReference type="EMBL" id="QKE26197.1"/>
    </source>
</evidence>
<proteinExistence type="predicted"/>
<evidence type="ECO:0000256" key="3">
    <source>
        <dbReference type="ARBA" id="ARBA00022801"/>
    </source>
</evidence>
<dbReference type="GO" id="GO:0008745">
    <property type="term" value="F:N-acetylmuramoyl-L-alanine amidase activity"/>
    <property type="evidence" value="ECO:0007669"/>
    <property type="project" value="UniProtKB-EC"/>
</dbReference>
<comment type="catalytic activity">
    <reaction evidence="1">
        <text>Hydrolyzes the link between N-acetylmuramoyl residues and L-amino acid residues in certain cell-wall glycopeptides.</text>
        <dbReference type="EC" id="3.5.1.28"/>
    </reaction>
</comment>